<name>A0A1H3Y881_SELRU</name>
<dbReference type="InterPro" id="IPR039564">
    <property type="entry name" value="Peptidase_C39-like"/>
</dbReference>
<keyword evidence="1" id="KW-0732">Signal</keyword>
<feature type="domain" description="Peptidase C39-like" evidence="2">
    <location>
        <begin position="84"/>
        <end position="211"/>
    </location>
</feature>
<evidence type="ECO:0000313" key="4">
    <source>
        <dbReference type="Proteomes" id="UP000183469"/>
    </source>
</evidence>
<gene>
    <name evidence="3" type="ORF">SAMN05660648_01826</name>
</gene>
<evidence type="ECO:0000313" key="3">
    <source>
        <dbReference type="EMBL" id="SEA07124.1"/>
    </source>
</evidence>
<reference evidence="3 4" key="1">
    <citation type="submission" date="2016-10" db="EMBL/GenBank/DDBJ databases">
        <authorList>
            <person name="de Groot N.N."/>
        </authorList>
    </citation>
    <scope>NUCLEOTIDE SEQUENCE [LARGE SCALE GENOMIC DNA]</scope>
    <source>
        <strain evidence="3 4">DSM 2872</strain>
    </source>
</reference>
<evidence type="ECO:0000256" key="1">
    <source>
        <dbReference type="SAM" id="SignalP"/>
    </source>
</evidence>
<dbReference type="AlphaFoldDB" id="A0A1H3Y881"/>
<accession>A0A1H3Y881</accession>
<dbReference type="EMBL" id="FNQG01000007">
    <property type="protein sequence ID" value="SEA07124.1"/>
    <property type="molecule type" value="Genomic_DNA"/>
</dbReference>
<organism evidence="3 4">
    <name type="scientific">Selenomonas ruminantium</name>
    <dbReference type="NCBI Taxonomy" id="971"/>
    <lineage>
        <taxon>Bacteria</taxon>
        <taxon>Bacillati</taxon>
        <taxon>Bacillota</taxon>
        <taxon>Negativicutes</taxon>
        <taxon>Selenomonadales</taxon>
        <taxon>Selenomonadaceae</taxon>
        <taxon>Selenomonas</taxon>
    </lineage>
</organism>
<dbReference type="Gene3D" id="3.90.70.10">
    <property type="entry name" value="Cysteine proteinases"/>
    <property type="match status" value="1"/>
</dbReference>
<feature type="signal peptide" evidence="1">
    <location>
        <begin position="1"/>
        <end position="26"/>
    </location>
</feature>
<feature type="chain" id="PRO_5010212747" evidence="1">
    <location>
        <begin position="27"/>
        <end position="258"/>
    </location>
</feature>
<sequence length="258" mass="29287">MFKKLWPKAIAACLLAGALSMGTAFAANTDEVRVIPYPAGLNTNTEGASSAPTEINHAESPYFKHLDIYEMKTIIGRRIVLPHYPTYQQAREYTCGPAAALTVLYWYGNKDYDEMSLAKAMKTQGYPIGTSLKNMVNFFQNIGWNVKSGLNTDKISRFEDFRIFLMEPLSHGRPVLVENVEWGGHWRVIIGYDNMGTESSLDDMLIFVDPYDTCDHYQDGYTVGNAIKFFSMWFDHSMLPEKERYQPWIIAYPSEGGV</sequence>
<protein>
    <submittedName>
        <fullName evidence="3">Peptidase_C39 like family protein</fullName>
    </submittedName>
</protein>
<dbReference type="Pfam" id="PF13529">
    <property type="entry name" value="Peptidase_C39_2"/>
    <property type="match status" value="1"/>
</dbReference>
<evidence type="ECO:0000259" key="2">
    <source>
        <dbReference type="Pfam" id="PF13529"/>
    </source>
</evidence>
<dbReference type="OrthoDB" id="27442at2"/>
<dbReference type="RefSeq" id="WP_074672233.1">
    <property type="nucleotide sequence ID" value="NZ_FNQG01000007.1"/>
</dbReference>
<dbReference type="Proteomes" id="UP000183469">
    <property type="component" value="Unassembled WGS sequence"/>
</dbReference>
<proteinExistence type="predicted"/>